<proteinExistence type="predicted"/>
<name>A0A0C2QZQ0_9BACL</name>
<organism evidence="3 4">
    <name type="scientific">Jeotgalibacillus alimentarius</name>
    <dbReference type="NCBI Taxonomy" id="135826"/>
    <lineage>
        <taxon>Bacteria</taxon>
        <taxon>Bacillati</taxon>
        <taxon>Bacillota</taxon>
        <taxon>Bacilli</taxon>
        <taxon>Bacillales</taxon>
        <taxon>Caryophanaceae</taxon>
        <taxon>Jeotgalibacillus</taxon>
    </lineage>
</organism>
<gene>
    <name evidence="3" type="ORF">KP77_32160</name>
</gene>
<evidence type="ECO:0000259" key="2">
    <source>
        <dbReference type="Pfam" id="PF04892"/>
    </source>
</evidence>
<feature type="transmembrane region" description="Helical" evidence="1">
    <location>
        <begin position="154"/>
        <end position="172"/>
    </location>
</feature>
<feature type="transmembrane region" description="Helical" evidence="1">
    <location>
        <begin position="120"/>
        <end position="148"/>
    </location>
</feature>
<sequence length="181" mass="20882">MTSFALPAALIAVLAGFIIMIKDGRKKKRTSVNRTMVVLFWIYVTAVVHVTLGTLQFPPDIGSPVRVQLEPFYFLDEWATYRNLYSESFFQNASLTVYNFIMFMPYGFFLAYFKRGFFTSVFVLFFSSLLIETTQLVLSFLGITWIRGFNVDDLIMNTAGGIIVYIITWLVLKIIKMLKRD</sequence>
<feature type="transmembrane region" description="Helical" evidence="1">
    <location>
        <begin position="95"/>
        <end position="113"/>
    </location>
</feature>
<dbReference type="STRING" id="135826.KP77_32160"/>
<reference evidence="3 4" key="1">
    <citation type="submission" date="2015-01" db="EMBL/GenBank/DDBJ databases">
        <title>Genome sequence of Jeotgalibacillus alimentarius.</title>
        <authorList>
            <person name="Goh K.M."/>
            <person name="Chan K.-G."/>
            <person name="Yaakop A.S."/>
            <person name="Ee R."/>
            <person name="Gan H.M."/>
            <person name="Chan C.S."/>
        </authorList>
    </citation>
    <scope>NUCLEOTIDE SEQUENCE [LARGE SCALE GENOMIC DNA]</scope>
    <source>
        <strain evidence="3 4">YKJ-13</strain>
    </source>
</reference>
<dbReference type="OrthoDB" id="4822551at2"/>
<dbReference type="PATRIC" id="fig|135826.4.peg.3194"/>
<protein>
    <recommendedName>
        <fullName evidence="2">VanZ-like domain-containing protein</fullName>
    </recommendedName>
</protein>
<evidence type="ECO:0000313" key="4">
    <source>
        <dbReference type="Proteomes" id="UP000031950"/>
    </source>
</evidence>
<evidence type="ECO:0000313" key="3">
    <source>
        <dbReference type="EMBL" id="KIL43510.1"/>
    </source>
</evidence>
<dbReference type="RefSeq" id="WP_041123706.1">
    <property type="nucleotide sequence ID" value="NZ_JXRQ01000029.1"/>
</dbReference>
<dbReference type="Proteomes" id="UP000031950">
    <property type="component" value="Unassembled WGS sequence"/>
</dbReference>
<keyword evidence="1" id="KW-0472">Membrane</keyword>
<dbReference type="EMBL" id="JXRQ01000029">
    <property type="protein sequence ID" value="KIL43510.1"/>
    <property type="molecule type" value="Genomic_DNA"/>
</dbReference>
<comment type="caution">
    <text evidence="3">The sequence shown here is derived from an EMBL/GenBank/DDBJ whole genome shotgun (WGS) entry which is preliminary data.</text>
</comment>
<feature type="domain" description="VanZ-like" evidence="2">
    <location>
        <begin position="40"/>
        <end position="171"/>
    </location>
</feature>
<dbReference type="InterPro" id="IPR053150">
    <property type="entry name" value="Teicoplanin_resist-assoc"/>
</dbReference>
<evidence type="ECO:0000256" key="1">
    <source>
        <dbReference type="SAM" id="Phobius"/>
    </source>
</evidence>
<dbReference type="PANTHER" id="PTHR36834:SF1">
    <property type="entry name" value="INTEGRAL MEMBRANE PROTEIN"/>
    <property type="match status" value="1"/>
</dbReference>
<keyword evidence="1" id="KW-1133">Transmembrane helix</keyword>
<keyword evidence="1" id="KW-0812">Transmembrane</keyword>
<keyword evidence="4" id="KW-1185">Reference proteome</keyword>
<accession>A0A0C2QZQ0</accession>
<dbReference type="InterPro" id="IPR006976">
    <property type="entry name" value="VanZ-like"/>
</dbReference>
<feature type="transmembrane region" description="Helical" evidence="1">
    <location>
        <begin position="6"/>
        <end position="24"/>
    </location>
</feature>
<dbReference type="Pfam" id="PF04892">
    <property type="entry name" value="VanZ"/>
    <property type="match status" value="1"/>
</dbReference>
<dbReference type="AlphaFoldDB" id="A0A0C2QZQ0"/>
<dbReference type="PANTHER" id="PTHR36834">
    <property type="entry name" value="MEMBRANE PROTEIN-RELATED"/>
    <property type="match status" value="1"/>
</dbReference>
<feature type="transmembrane region" description="Helical" evidence="1">
    <location>
        <begin position="36"/>
        <end position="57"/>
    </location>
</feature>